<dbReference type="RefSeq" id="WP_040851031.1">
    <property type="nucleotide sequence ID" value="NZ_CP016537.2"/>
</dbReference>
<evidence type="ECO:0000313" key="3">
    <source>
        <dbReference type="Proteomes" id="UP000092687"/>
    </source>
</evidence>
<protein>
    <recommendedName>
        <fullName evidence="1">N-acetyltransferase domain-containing protein</fullName>
    </recommendedName>
</protein>
<feature type="domain" description="N-acetyltransferase" evidence="1">
    <location>
        <begin position="3"/>
        <end position="118"/>
    </location>
</feature>
<dbReference type="KEGG" id="phc:BBI08_05455"/>
<dbReference type="Pfam" id="PF13508">
    <property type="entry name" value="Acetyltransf_7"/>
    <property type="match status" value="1"/>
</dbReference>
<reference evidence="3" key="1">
    <citation type="submission" date="2016-07" db="EMBL/GenBank/DDBJ databases">
        <authorList>
            <person name="See-Too W.S."/>
        </authorList>
    </citation>
    <scope>NUCLEOTIDE SEQUENCE [LARGE SCALE GENOMIC DNA]</scope>
    <source>
        <strain evidence="3">DSM 24743</strain>
    </source>
</reference>
<dbReference type="InterPro" id="IPR016181">
    <property type="entry name" value="Acyl_CoA_acyltransferase"/>
</dbReference>
<keyword evidence="3" id="KW-1185">Reference proteome</keyword>
<dbReference type="PROSITE" id="PS51186">
    <property type="entry name" value="GNAT"/>
    <property type="match status" value="1"/>
</dbReference>
<evidence type="ECO:0000259" key="1">
    <source>
        <dbReference type="PROSITE" id="PS51186"/>
    </source>
</evidence>
<dbReference type="STRING" id="1215089.BBI08_05455"/>
<dbReference type="OrthoDB" id="1821130at2"/>
<name>A0A1C7DPB3_9BACL</name>
<dbReference type="CDD" id="cd04301">
    <property type="entry name" value="NAT_SF"/>
    <property type="match status" value="1"/>
</dbReference>
<organism evidence="2 3">
    <name type="scientific">Planococcus halocryophilus</name>
    <dbReference type="NCBI Taxonomy" id="1215089"/>
    <lineage>
        <taxon>Bacteria</taxon>
        <taxon>Bacillati</taxon>
        <taxon>Bacillota</taxon>
        <taxon>Bacilli</taxon>
        <taxon>Bacillales</taxon>
        <taxon>Caryophanaceae</taxon>
        <taxon>Planococcus</taxon>
    </lineage>
</organism>
<dbReference type="GO" id="GO:0016747">
    <property type="term" value="F:acyltransferase activity, transferring groups other than amino-acyl groups"/>
    <property type="evidence" value="ECO:0007669"/>
    <property type="project" value="InterPro"/>
</dbReference>
<dbReference type="EMBL" id="CP016537">
    <property type="protein sequence ID" value="ANU13315.1"/>
    <property type="molecule type" value="Genomic_DNA"/>
</dbReference>
<dbReference type="SUPFAM" id="SSF55729">
    <property type="entry name" value="Acyl-CoA N-acyltransferases (Nat)"/>
    <property type="match status" value="1"/>
</dbReference>
<dbReference type="Gene3D" id="3.40.630.30">
    <property type="match status" value="1"/>
</dbReference>
<gene>
    <name evidence="2" type="ORF">BBI08_05455</name>
</gene>
<dbReference type="AlphaFoldDB" id="A0A1C7DPB3"/>
<proteinExistence type="predicted"/>
<reference evidence="3" key="2">
    <citation type="submission" date="2016-10" db="EMBL/GenBank/DDBJ databases">
        <authorList>
            <person name="See-Too W.S."/>
        </authorList>
    </citation>
    <scope>NUCLEOTIDE SEQUENCE [LARGE SCALE GENOMIC DNA]</scope>
    <source>
        <strain evidence="3">DSM 24743</strain>
    </source>
</reference>
<evidence type="ECO:0000313" key="2">
    <source>
        <dbReference type="EMBL" id="ANU13315.1"/>
    </source>
</evidence>
<dbReference type="InterPro" id="IPR000182">
    <property type="entry name" value="GNAT_dom"/>
</dbReference>
<dbReference type="Proteomes" id="UP000092687">
    <property type="component" value="Chromosome"/>
</dbReference>
<accession>A0A1C7DPB3</accession>
<sequence>MLLEYNKTFEENVMELLASIPSVHTTPFLNEPKKQCKKDAYYHLYVWQIHEKIVGLIGIEVHAYTFIVRHMVVHPSFRNEGIGHAMVAEVQRMQEPRAMTSSEETKQFLTKCWGNLFN</sequence>